<dbReference type="EMBL" id="LHYA01000031">
    <property type="protein sequence ID" value="KXB03309.1"/>
    <property type="molecule type" value="Genomic_DNA"/>
</dbReference>
<name>A0A133VA45_9EURY</name>
<dbReference type="Proteomes" id="UP000070405">
    <property type="component" value="Unassembled WGS sequence"/>
</dbReference>
<dbReference type="InterPro" id="IPR024064">
    <property type="entry name" value="FdhE-like_sf"/>
</dbReference>
<comment type="caution">
    <text evidence="1">The sequence shown here is derived from an EMBL/GenBank/DDBJ whole genome shotgun (WGS) entry which is preliminary data.</text>
</comment>
<dbReference type="AlphaFoldDB" id="A0A133VA45"/>
<sequence>MVKVGKMKCHRCGYEWTTDSELVMVTCPNCGYKTPRKSGRGETKSIRVSTEVYTDLVRRRKSMKKVGVNLFPFPKP</sequence>
<dbReference type="Gene3D" id="2.20.28.30">
    <property type="entry name" value="RNA polymerase ii, chain L"/>
    <property type="match status" value="1"/>
</dbReference>
<keyword evidence="2" id="KW-1185">Reference proteome</keyword>
<proteinExistence type="predicted"/>
<evidence type="ECO:0000313" key="1">
    <source>
        <dbReference type="EMBL" id="KXB03309.1"/>
    </source>
</evidence>
<gene>
    <name evidence="1" type="ORF">AKJ47_02495</name>
</gene>
<reference evidence="1 2" key="1">
    <citation type="journal article" date="2016" name="Sci. Rep.">
        <title>Metabolic traits of an uncultured archaeal lineage -MSBL1- from brine pools of the Red Sea.</title>
        <authorList>
            <person name="Mwirichia R."/>
            <person name="Alam I."/>
            <person name="Rashid M."/>
            <person name="Vinu M."/>
            <person name="Ba-Alawi W."/>
            <person name="Anthony Kamau A."/>
            <person name="Kamanda Ngugi D."/>
            <person name="Goker M."/>
            <person name="Klenk H.P."/>
            <person name="Bajic V."/>
            <person name="Stingl U."/>
        </authorList>
    </citation>
    <scope>NUCLEOTIDE SEQUENCE [LARGE SCALE GENOMIC DNA]</scope>
    <source>
        <strain evidence="1">SCGC-AAA261G05</strain>
    </source>
</reference>
<organism evidence="1 2">
    <name type="scientific">candidate division MSBL1 archaeon SCGC-AAA261G05</name>
    <dbReference type="NCBI Taxonomy" id="1698276"/>
    <lineage>
        <taxon>Archaea</taxon>
        <taxon>Methanobacteriati</taxon>
        <taxon>Methanobacteriota</taxon>
        <taxon>candidate division MSBL1</taxon>
    </lineage>
</organism>
<accession>A0A133VA45</accession>
<evidence type="ECO:0000313" key="2">
    <source>
        <dbReference type="Proteomes" id="UP000070405"/>
    </source>
</evidence>
<dbReference type="SUPFAM" id="SSF144020">
    <property type="entry name" value="FdhE-like"/>
    <property type="match status" value="1"/>
</dbReference>
<protein>
    <submittedName>
        <fullName evidence="1">Uncharacterized protein</fullName>
    </submittedName>
</protein>